<gene>
    <name evidence="14" type="ORF">TBC1_1156</name>
</gene>
<dbReference type="InterPro" id="IPR052029">
    <property type="entry name" value="PpiD_chaperone"/>
</dbReference>
<keyword evidence="2" id="KW-1003">Cell membrane</keyword>
<dbReference type="Gene3D" id="1.10.4030.10">
    <property type="entry name" value="Porin chaperone SurA, peptide-binding domain"/>
    <property type="match status" value="1"/>
</dbReference>
<dbReference type="PROSITE" id="PS50198">
    <property type="entry name" value="PPIC_PPIASE_2"/>
    <property type="match status" value="1"/>
</dbReference>
<evidence type="ECO:0000256" key="7">
    <source>
        <dbReference type="ARBA" id="ARBA00023186"/>
    </source>
</evidence>
<keyword evidence="3" id="KW-0997">Cell inner membrane</keyword>
<evidence type="ECO:0000259" key="13">
    <source>
        <dbReference type="PROSITE" id="PS50198"/>
    </source>
</evidence>
<reference evidence="14" key="1">
    <citation type="journal article" date="2015" name="Genome Announc.">
        <title>Draft Genome Sequence of Bacteroidales Strain TBC1, a Novel Isolate from a Methanogenic Wastewater Treatment System.</title>
        <authorList>
            <person name="Tourlousse D.M."/>
            <person name="Matsuura N."/>
            <person name="Sun L."/>
            <person name="Toyonaga M."/>
            <person name="Kuroda K."/>
            <person name="Ohashi A."/>
            <person name="Cruz R."/>
            <person name="Yamaguchi T."/>
            <person name="Sekiguchi Y."/>
        </authorList>
    </citation>
    <scope>NUCLEOTIDE SEQUENCE [LARGE SCALE GENOMIC DNA]</scope>
    <source>
        <strain evidence="14">TBC1</strain>
    </source>
</reference>
<dbReference type="GO" id="GO:0003755">
    <property type="term" value="F:peptidyl-prolyl cis-trans isomerase activity"/>
    <property type="evidence" value="ECO:0007669"/>
    <property type="project" value="UniProtKB-KW"/>
</dbReference>
<dbReference type="Gene3D" id="3.10.50.40">
    <property type="match status" value="1"/>
</dbReference>
<evidence type="ECO:0000256" key="5">
    <source>
        <dbReference type="ARBA" id="ARBA00022989"/>
    </source>
</evidence>
<comment type="subcellular location">
    <subcellularLocation>
        <location evidence="1">Cell inner membrane</location>
        <topology evidence="1">Single-pass type II membrane protein</topology>
        <orientation evidence="1">Periplasmic side</orientation>
    </subcellularLocation>
</comment>
<keyword evidence="6 12" id="KW-0472">Membrane</keyword>
<evidence type="ECO:0000256" key="1">
    <source>
        <dbReference type="ARBA" id="ARBA00004382"/>
    </source>
</evidence>
<evidence type="ECO:0000313" key="15">
    <source>
        <dbReference type="Proteomes" id="UP000053091"/>
    </source>
</evidence>
<evidence type="ECO:0000256" key="2">
    <source>
        <dbReference type="ARBA" id="ARBA00022475"/>
    </source>
</evidence>
<organism evidence="14">
    <name type="scientific">Lentimicrobium saccharophilum</name>
    <dbReference type="NCBI Taxonomy" id="1678841"/>
    <lineage>
        <taxon>Bacteria</taxon>
        <taxon>Pseudomonadati</taxon>
        <taxon>Bacteroidota</taxon>
        <taxon>Bacteroidia</taxon>
        <taxon>Bacteroidales</taxon>
        <taxon>Lentimicrobiaceae</taxon>
        <taxon>Lentimicrobium</taxon>
    </lineage>
</organism>
<keyword evidence="7" id="KW-0143">Chaperone</keyword>
<keyword evidence="15" id="KW-1185">Reference proteome</keyword>
<evidence type="ECO:0000256" key="6">
    <source>
        <dbReference type="ARBA" id="ARBA00023136"/>
    </source>
</evidence>
<evidence type="ECO:0000313" key="14">
    <source>
        <dbReference type="EMBL" id="GAP41929.1"/>
    </source>
</evidence>
<dbReference type="GO" id="GO:0005886">
    <property type="term" value="C:plasma membrane"/>
    <property type="evidence" value="ECO:0007669"/>
    <property type="project" value="UniProtKB-SubCell"/>
</dbReference>
<keyword evidence="11" id="KW-0697">Rotamase</keyword>
<dbReference type="Proteomes" id="UP000053091">
    <property type="component" value="Unassembled WGS sequence"/>
</dbReference>
<dbReference type="InterPro" id="IPR000297">
    <property type="entry name" value="PPIase_PpiC"/>
</dbReference>
<evidence type="ECO:0000256" key="11">
    <source>
        <dbReference type="PROSITE-ProRule" id="PRU00278"/>
    </source>
</evidence>
<keyword evidence="5 12" id="KW-1133">Transmembrane helix</keyword>
<comment type="similarity">
    <text evidence="8">Belongs to the PpiD chaperone family.</text>
</comment>
<dbReference type="SUPFAM" id="SSF54534">
    <property type="entry name" value="FKBP-like"/>
    <property type="match status" value="1"/>
</dbReference>
<dbReference type="Pfam" id="PF13623">
    <property type="entry name" value="SurA_N_2"/>
    <property type="match status" value="1"/>
</dbReference>
<dbReference type="OrthoDB" id="9812372at2"/>
<feature type="transmembrane region" description="Helical" evidence="12">
    <location>
        <begin position="12"/>
        <end position="31"/>
    </location>
</feature>
<evidence type="ECO:0000256" key="10">
    <source>
        <dbReference type="ARBA" id="ARBA00042775"/>
    </source>
</evidence>
<dbReference type="InterPro" id="IPR027304">
    <property type="entry name" value="Trigger_fact/SurA_dom_sf"/>
</dbReference>
<dbReference type="RefSeq" id="WP_062036826.1">
    <property type="nucleotide sequence ID" value="NZ_DF968182.1"/>
</dbReference>
<dbReference type="Pfam" id="PF13616">
    <property type="entry name" value="Rotamase_3"/>
    <property type="match status" value="1"/>
</dbReference>
<proteinExistence type="inferred from homology"/>
<protein>
    <recommendedName>
        <fullName evidence="9">Periplasmic chaperone PpiD</fullName>
    </recommendedName>
    <alternativeName>
        <fullName evidence="10">Periplasmic folding chaperone</fullName>
    </alternativeName>
</protein>
<keyword evidence="4 12" id="KW-0812">Transmembrane</keyword>
<feature type="domain" description="PpiC" evidence="13">
    <location>
        <begin position="341"/>
        <end position="447"/>
    </location>
</feature>
<sequence>MALIGDIRKRSGLLVIIIGVALAAFVLGDLLSNRSPRRGINTIGKINGEQILATDFNQRVDENIEARKLNTGNENLTPDEQFQIRQSTWEQVINEALLLEEVDQLGLTVSTQELDDQIRGKNPHTYIQQSFRDPETGAFDPANVISFLQNLDNVDPQMKQRYLTIEKAIKEDRLNTKYRNLIARGFYVPAAFAKRDYDARNTKARARYYGASYTSIADSVVTVTDADFEKFYKENKHKYQQEASRDIEYVAFEILPSQEDRDKVTEQARKLYDELTTTENVVSFVNATSDERYDSTWMKKGSLPYQLDSLMFNSPVGTTFGPYIENNVYNMARLVDVQSRPDSLKASHILVTYKGTNVNPATTLTKEQAKAKADSILNVVKASAAKFDELAETMNDDQTAAKTKGDLNWFADGAMVPAFNNAVLNGKTGDITVVETQFGYHVIKITGKTAPVKKVRVAMVKLAIEPSSKTMQDVYTQASQFAIESKDAEGFNKLLEEKGYTKRLAERISKDQNSIPGIQQAREVVRWSFDSKREIGDISPVFDLDDRYLVANLKEIREKGVPTLEQLREFIEPLVKRDKKAETLIAEINKEIKTLADLDKGYRALGMKADTNEIAFAASNLPGYGKEDEVIGVLFTLDAGQMSKPVKGNQAVFIVVNDELVAAPPKDDFTTEKRMLQNAFRTRAQREATEALKRKAEIEDNRLMFF</sequence>
<evidence type="ECO:0000256" key="8">
    <source>
        <dbReference type="ARBA" id="ARBA00038408"/>
    </source>
</evidence>
<dbReference type="PANTHER" id="PTHR47529">
    <property type="entry name" value="PEPTIDYL-PROLYL CIS-TRANS ISOMERASE D"/>
    <property type="match status" value="1"/>
</dbReference>
<keyword evidence="11" id="KW-0413">Isomerase</keyword>
<dbReference type="PANTHER" id="PTHR47529:SF1">
    <property type="entry name" value="PERIPLASMIC CHAPERONE PPID"/>
    <property type="match status" value="1"/>
</dbReference>
<dbReference type="InterPro" id="IPR046357">
    <property type="entry name" value="PPIase_dom_sf"/>
</dbReference>
<dbReference type="STRING" id="1678841.TBC1_1156"/>
<evidence type="ECO:0000256" key="9">
    <source>
        <dbReference type="ARBA" id="ARBA00040743"/>
    </source>
</evidence>
<name>A0A0S7BYW9_9BACT</name>
<evidence type="ECO:0000256" key="3">
    <source>
        <dbReference type="ARBA" id="ARBA00022519"/>
    </source>
</evidence>
<accession>A0A0S7BYW9</accession>
<evidence type="ECO:0000256" key="12">
    <source>
        <dbReference type="SAM" id="Phobius"/>
    </source>
</evidence>
<dbReference type="EMBL" id="DF968182">
    <property type="protein sequence ID" value="GAP41929.1"/>
    <property type="molecule type" value="Genomic_DNA"/>
</dbReference>
<dbReference type="SUPFAM" id="SSF109998">
    <property type="entry name" value="Triger factor/SurA peptide-binding domain-like"/>
    <property type="match status" value="1"/>
</dbReference>
<evidence type="ECO:0000256" key="4">
    <source>
        <dbReference type="ARBA" id="ARBA00022692"/>
    </source>
</evidence>
<dbReference type="AlphaFoldDB" id="A0A0S7BYW9"/>